<keyword evidence="3 6" id="KW-0436">Ligase</keyword>
<dbReference type="Pfam" id="PF16177">
    <property type="entry name" value="ACAS_N"/>
    <property type="match status" value="1"/>
</dbReference>
<dbReference type="Proteomes" id="UP000663131">
    <property type="component" value="Chromosome 6"/>
</dbReference>
<dbReference type="Gene3D" id="3.40.50.12780">
    <property type="entry name" value="N-terminal domain of ligase-like"/>
    <property type="match status" value="1"/>
</dbReference>
<dbReference type="GO" id="GO:0019427">
    <property type="term" value="P:acetyl-CoA biosynthetic process from acetate"/>
    <property type="evidence" value="ECO:0007669"/>
    <property type="project" value="InterPro"/>
</dbReference>
<dbReference type="AlphaFoldDB" id="A0A871RBU2"/>
<dbReference type="GO" id="GO:0016208">
    <property type="term" value="F:AMP binding"/>
    <property type="evidence" value="ECO:0007669"/>
    <property type="project" value="InterPro"/>
</dbReference>
<reference evidence="10" key="1">
    <citation type="submission" date="2020-10" db="EMBL/GenBank/DDBJ databases">
        <authorList>
            <person name="Palmer J.M."/>
        </authorList>
    </citation>
    <scope>NUCLEOTIDE SEQUENCE</scope>
    <source>
        <strain evidence="10">UCD 2041</strain>
    </source>
</reference>
<organism evidence="10 11">
    <name type="scientific">Dekkera bruxellensis</name>
    <name type="common">Brettanomyces custersii</name>
    <dbReference type="NCBI Taxonomy" id="5007"/>
    <lineage>
        <taxon>Eukaryota</taxon>
        <taxon>Fungi</taxon>
        <taxon>Dikarya</taxon>
        <taxon>Ascomycota</taxon>
        <taxon>Saccharomycotina</taxon>
        <taxon>Pichiomycetes</taxon>
        <taxon>Pichiales</taxon>
        <taxon>Pichiaceae</taxon>
        <taxon>Brettanomyces</taxon>
    </lineage>
</organism>
<name>A0A871RBU2_DEKBR</name>
<feature type="domain" description="AMP-dependent synthetase/ligase" evidence="7">
    <location>
        <begin position="98"/>
        <end position="485"/>
    </location>
</feature>
<evidence type="ECO:0000259" key="8">
    <source>
        <dbReference type="Pfam" id="PF13193"/>
    </source>
</evidence>
<dbReference type="InterPro" id="IPR042099">
    <property type="entry name" value="ANL_N_sf"/>
</dbReference>
<dbReference type="GO" id="GO:0003987">
    <property type="term" value="F:acetate-CoA ligase activity"/>
    <property type="evidence" value="ECO:0007669"/>
    <property type="project" value="UniProtKB-UniRule"/>
</dbReference>
<dbReference type="RefSeq" id="XP_041136093.1">
    <property type="nucleotide sequence ID" value="XM_041282254.1"/>
</dbReference>
<dbReference type="InterPro" id="IPR020845">
    <property type="entry name" value="AMP-binding_CS"/>
</dbReference>
<dbReference type="Gene3D" id="3.30.300.30">
    <property type="match status" value="1"/>
</dbReference>
<dbReference type="GO" id="GO:0005829">
    <property type="term" value="C:cytosol"/>
    <property type="evidence" value="ECO:0007669"/>
    <property type="project" value="TreeGrafter"/>
</dbReference>
<dbReference type="GeneID" id="64575673"/>
<dbReference type="OrthoDB" id="1706066at2759"/>
<evidence type="ECO:0000256" key="1">
    <source>
        <dbReference type="ARBA" id="ARBA00000131"/>
    </source>
</evidence>
<sequence>MDEQKLHQIVHEADNVVPRPTPKEFYEKQPRKSLQNLDDYKRMYKESIEQPEKFFGEMAHRFLSWDRDFDHVKWGSLKEGVISWFLGGKLNACYNCVDRFALSTPDKTAVIFEADDEGECRKLSYQQLLFEVCKLAGVLRSWGVKKGDRVAIYLPMTPEAVIAMLACARLGAVHSCIFAGFSTGAIRERIFDADAKVVLTCDEGKRGGRITHTKELLNKALENCPDVEKVLVYKRTGNPEIEMVEGRDYFWQDEVREYPGYIPPVSMDAEDPLFILYTSGSTGTPKGVVHCTGGYLLGAAMTTRYVFDVQPEDILFTAGDVGWITGHTYSVYGPLALGAATIIFEGTPAYPNMGRFWKIIEKNKATHFYVAPTALRMLKKSGEAEISKYDLSTLRTLGSVGEPIAPQIWEWYDEKIGHHCCHVADTYWQTESGSHLIAPLAGAVPTKPGAATLPFFGVDAVIIDPTSGKIQEGNDVEGVLAVRSSWPSMARTVYHCHQRFLNAYLRPYPGYYFTGDGAGRDHDGYYWIKGRVDDVVNVSGHRLSTSEIESVLLANKKVSEDAVVGISDDLTGQAVIAAVQLKDPHIADDEDSLLALRKELRMTVRKSIGPFAAPKSIIIVHDLPKTRSGKIMRRIIRKVCSGEANGIGDTSTMINPEVVDHLIKAVEQQFGVKN</sequence>
<dbReference type="InterPro" id="IPR045851">
    <property type="entry name" value="AMP-bd_C_sf"/>
</dbReference>
<evidence type="ECO:0000256" key="2">
    <source>
        <dbReference type="ARBA" id="ARBA00006432"/>
    </source>
</evidence>
<dbReference type="EMBL" id="CP063134">
    <property type="protein sequence ID" value="QOU19600.1"/>
    <property type="molecule type" value="Genomic_DNA"/>
</dbReference>
<evidence type="ECO:0000259" key="9">
    <source>
        <dbReference type="Pfam" id="PF16177"/>
    </source>
</evidence>
<dbReference type="PANTHER" id="PTHR24095">
    <property type="entry name" value="ACETYL-COENZYME A SYNTHETASE"/>
    <property type="match status" value="1"/>
</dbReference>
<gene>
    <name evidence="10" type="primary">ACS2</name>
    <name evidence="10" type="ORF">BRETT_003750</name>
</gene>
<evidence type="ECO:0000313" key="10">
    <source>
        <dbReference type="EMBL" id="QOU19600.1"/>
    </source>
</evidence>
<comment type="catalytic activity">
    <reaction evidence="1 6">
        <text>acetate + ATP + CoA = acetyl-CoA + AMP + diphosphate</text>
        <dbReference type="Rhea" id="RHEA:23176"/>
        <dbReference type="ChEBI" id="CHEBI:30089"/>
        <dbReference type="ChEBI" id="CHEBI:30616"/>
        <dbReference type="ChEBI" id="CHEBI:33019"/>
        <dbReference type="ChEBI" id="CHEBI:57287"/>
        <dbReference type="ChEBI" id="CHEBI:57288"/>
        <dbReference type="ChEBI" id="CHEBI:456215"/>
        <dbReference type="EC" id="6.2.1.1"/>
    </reaction>
</comment>
<dbReference type="KEGG" id="bbrx:BRETT_003750"/>
<accession>A0A871RBU2</accession>
<dbReference type="PROSITE" id="PS00455">
    <property type="entry name" value="AMP_BINDING"/>
    <property type="match status" value="1"/>
</dbReference>
<dbReference type="InterPro" id="IPR032387">
    <property type="entry name" value="ACAS_N"/>
</dbReference>
<dbReference type="NCBIfam" id="NF001208">
    <property type="entry name" value="PRK00174.1"/>
    <property type="match status" value="1"/>
</dbReference>
<feature type="domain" description="Acetyl-coenzyme A synthetase N-terminal" evidence="9">
    <location>
        <begin position="40"/>
        <end position="96"/>
    </location>
</feature>
<comment type="similarity">
    <text evidence="2 6">Belongs to the ATP-dependent AMP-binding enzyme family.</text>
</comment>
<evidence type="ECO:0000256" key="3">
    <source>
        <dbReference type="ARBA" id="ARBA00022598"/>
    </source>
</evidence>
<dbReference type="EC" id="6.2.1.1" evidence="6"/>
<evidence type="ECO:0000259" key="7">
    <source>
        <dbReference type="Pfam" id="PF00501"/>
    </source>
</evidence>
<dbReference type="GO" id="GO:0005524">
    <property type="term" value="F:ATP binding"/>
    <property type="evidence" value="ECO:0007669"/>
    <property type="project" value="UniProtKB-UniRule"/>
</dbReference>
<reference evidence="10" key="2">
    <citation type="journal article" name="BMC Genomics">
        <title>New genome assemblies reveal patterns of domestication and adaptation across Brettanomyces (Dekkera) species.</title>
        <authorList>
            <person name="Roach M.J."/>
            <person name="Borneman A.R."/>
        </authorList>
    </citation>
    <scope>NUCLEOTIDE SEQUENCE</scope>
    <source>
        <strain evidence="10">UCD 2041</strain>
    </source>
</reference>
<evidence type="ECO:0000313" key="11">
    <source>
        <dbReference type="Proteomes" id="UP000663131"/>
    </source>
</evidence>
<dbReference type="Pfam" id="PF00501">
    <property type="entry name" value="AMP-binding"/>
    <property type="match status" value="1"/>
</dbReference>
<dbReference type="NCBIfam" id="TIGR02188">
    <property type="entry name" value="Ac_CoA_lig_AcsA"/>
    <property type="match status" value="1"/>
</dbReference>
<evidence type="ECO:0000256" key="5">
    <source>
        <dbReference type="ARBA" id="ARBA00022840"/>
    </source>
</evidence>
<keyword evidence="4 6" id="KW-0547">Nucleotide-binding</keyword>
<feature type="domain" description="AMP-binding enzyme C-terminal" evidence="8">
    <location>
        <begin position="547"/>
        <end position="630"/>
    </location>
</feature>
<proteinExistence type="inferred from homology"/>
<dbReference type="Pfam" id="PF13193">
    <property type="entry name" value="AMP-binding_C"/>
    <property type="match status" value="1"/>
</dbReference>
<keyword evidence="5 6" id="KW-0067">ATP-binding</keyword>
<dbReference type="SUPFAM" id="SSF56801">
    <property type="entry name" value="Acetyl-CoA synthetase-like"/>
    <property type="match status" value="1"/>
</dbReference>
<dbReference type="InterPro" id="IPR025110">
    <property type="entry name" value="AMP-bd_C"/>
</dbReference>
<evidence type="ECO:0000256" key="4">
    <source>
        <dbReference type="ARBA" id="ARBA00022741"/>
    </source>
</evidence>
<dbReference type="CDD" id="cd05966">
    <property type="entry name" value="ACS"/>
    <property type="match status" value="1"/>
</dbReference>
<protein>
    <recommendedName>
        <fullName evidence="6">Acetyl-coenzyme A synthetase</fullName>
        <ecNumber evidence="6">6.2.1.1</ecNumber>
    </recommendedName>
</protein>
<dbReference type="FunFam" id="3.40.50.12780:FF:000001">
    <property type="entry name" value="Acetyl-coenzyme A synthetase"/>
    <property type="match status" value="1"/>
</dbReference>
<evidence type="ECO:0000256" key="6">
    <source>
        <dbReference type="RuleBase" id="RU361147"/>
    </source>
</evidence>
<dbReference type="PANTHER" id="PTHR24095:SF245">
    <property type="entry name" value="ACETYL-COENZYME A SYNTHETASE 2"/>
    <property type="match status" value="1"/>
</dbReference>
<dbReference type="InterPro" id="IPR011904">
    <property type="entry name" value="Ac_CoA_lig"/>
</dbReference>
<dbReference type="InterPro" id="IPR000873">
    <property type="entry name" value="AMP-dep_synth/lig_dom"/>
</dbReference>